<dbReference type="AlphaFoldDB" id="A0A1N6NRR6"/>
<keyword evidence="2" id="KW-1185">Reference proteome</keyword>
<proteinExistence type="predicted"/>
<evidence type="ECO:0000313" key="1">
    <source>
        <dbReference type="EMBL" id="SIP94784.1"/>
    </source>
</evidence>
<name>A0A1N6NRR6_9FLAO</name>
<dbReference type="Proteomes" id="UP000186953">
    <property type="component" value="Unassembled WGS sequence"/>
</dbReference>
<dbReference type="EMBL" id="FTMA01000001">
    <property type="protein sequence ID" value="SIP94784.1"/>
    <property type="molecule type" value="Genomic_DNA"/>
</dbReference>
<sequence length="105" mass="12456">MKVVFRSKFYTLYQSDKEKCHYLDMDQKTIKLSFCQFLALRTKVRNIAIEDHFDSDLNKHGFEILMLCNKEHLFILNTLELLDLKSLVECSFMTIDIDQIASRTI</sequence>
<reference evidence="2" key="1">
    <citation type="submission" date="2017-01" db="EMBL/GenBank/DDBJ databases">
        <authorList>
            <person name="Varghese N."/>
            <person name="Submissions S."/>
        </authorList>
    </citation>
    <scope>NUCLEOTIDE SEQUENCE [LARGE SCALE GENOMIC DNA]</scope>
    <source>
        <strain evidence="2">DSM 15366</strain>
    </source>
</reference>
<dbReference type="OrthoDB" id="1442094at2"/>
<dbReference type="RefSeq" id="WP_076546380.1">
    <property type="nucleotide sequence ID" value="NZ_FTMA01000001.1"/>
</dbReference>
<accession>A0A1N6NRR6</accession>
<gene>
    <name evidence="1" type="ORF">SAMN05421797_101109</name>
</gene>
<evidence type="ECO:0000313" key="2">
    <source>
        <dbReference type="Proteomes" id="UP000186953"/>
    </source>
</evidence>
<dbReference type="STRING" id="228959.SAMN05421797_101109"/>
<protein>
    <submittedName>
        <fullName evidence="1">Uncharacterized protein</fullName>
    </submittedName>
</protein>
<organism evidence="1 2">
    <name type="scientific">Maribacter ulvicola</name>
    <dbReference type="NCBI Taxonomy" id="228959"/>
    <lineage>
        <taxon>Bacteria</taxon>
        <taxon>Pseudomonadati</taxon>
        <taxon>Bacteroidota</taxon>
        <taxon>Flavobacteriia</taxon>
        <taxon>Flavobacteriales</taxon>
        <taxon>Flavobacteriaceae</taxon>
        <taxon>Maribacter</taxon>
    </lineage>
</organism>